<reference evidence="2 3" key="1">
    <citation type="submission" date="2019-07" db="EMBL/GenBank/DDBJ databases">
        <title>De Novo Assembly of kiwifruit Actinidia rufa.</title>
        <authorList>
            <person name="Sugita-Konishi S."/>
            <person name="Sato K."/>
            <person name="Mori E."/>
            <person name="Abe Y."/>
            <person name="Kisaki G."/>
            <person name="Hamano K."/>
            <person name="Suezawa K."/>
            <person name="Otani M."/>
            <person name="Fukuda T."/>
            <person name="Manabe T."/>
            <person name="Gomi K."/>
            <person name="Tabuchi M."/>
            <person name="Akimitsu K."/>
            <person name="Kataoka I."/>
        </authorList>
    </citation>
    <scope>NUCLEOTIDE SEQUENCE [LARGE SCALE GENOMIC DNA]</scope>
    <source>
        <strain evidence="3">cv. Fuchu</strain>
    </source>
</reference>
<evidence type="ECO:0000256" key="1">
    <source>
        <dbReference type="SAM" id="MobiDB-lite"/>
    </source>
</evidence>
<gene>
    <name evidence="2" type="ORF">Acr_03g0000910</name>
</gene>
<proteinExistence type="predicted"/>
<evidence type="ECO:0000313" key="3">
    <source>
        <dbReference type="Proteomes" id="UP000585474"/>
    </source>
</evidence>
<accession>A0A7J0ECD6</accession>
<feature type="region of interest" description="Disordered" evidence="1">
    <location>
        <begin position="35"/>
        <end position="57"/>
    </location>
</feature>
<dbReference type="Proteomes" id="UP000585474">
    <property type="component" value="Unassembled WGS sequence"/>
</dbReference>
<name>A0A7J0ECD6_9ERIC</name>
<keyword evidence="3" id="KW-1185">Reference proteome</keyword>
<organism evidence="2 3">
    <name type="scientific">Actinidia rufa</name>
    <dbReference type="NCBI Taxonomy" id="165716"/>
    <lineage>
        <taxon>Eukaryota</taxon>
        <taxon>Viridiplantae</taxon>
        <taxon>Streptophyta</taxon>
        <taxon>Embryophyta</taxon>
        <taxon>Tracheophyta</taxon>
        <taxon>Spermatophyta</taxon>
        <taxon>Magnoliopsida</taxon>
        <taxon>eudicotyledons</taxon>
        <taxon>Gunneridae</taxon>
        <taxon>Pentapetalae</taxon>
        <taxon>asterids</taxon>
        <taxon>Ericales</taxon>
        <taxon>Actinidiaceae</taxon>
        <taxon>Actinidia</taxon>
    </lineage>
</organism>
<protein>
    <submittedName>
        <fullName evidence="2">Uncharacterized protein</fullName>
    </submittedName>
</protein>
<dbReference type="EMBL" id="BJWL01000003">
    <property type="protein sequence ID" value="GFY83317.1"/>
    <property type="molecule type" value="Genomic_DNA"/>
</dbReference>
<comment type="caution">
    <text evidence="2">The sequence shown here is derived from an EMBL/GenBank/DDBJ whole genome shotgun (WGS) entry which is preliminary data.</text>
</comment>
<sequence>MPPELRPSLHPRCCCPASLEQQLHWKLGRGATAGGVPKGYQGTEGDLHVRVPSDSPHARTKMSAIDHELLTIGAWLGQPPNH</sequence>
<evidence type="ECO:0000313" key="2">
    <source>
        <dbReference type="EMBL" id="GFY83317.1"/>
    </source>
</evidence>
<dbReference type="AlphaFoldDB" id="A0A7J0ECD6"/>